<evidence type="ECO:0000313" key="2">
    <source>
        <dbReference type="Proteomes" id="UP000190774"/>
    </source>
</evidence>
<dbReference type="AlphaFoldDB" id="A0A1T4WHU5"/>
<accession>A0A1T4WHU5</accession>
<name>A0A1T4WHU5_9BACT</name>
<dbReference type="EMBL" id="FUYE01000001">
    <property type="protein sequence ID" value="SKA76518.1"/>
    <property type="molecule type" value="Genomic_DNA"/>
</dbReference>
<gene>
    <name evidence="1" type="ORF">SAMN02745166_00190</name>
</gene>
<protein>
    <submittedName>
        <fullName evidence="1">Uncharacterized protein</fullName>
    </submittedName>
</protein>
<evidence type="ECO:0000313" key="1">
    <source>
        <dbReference type="EMBL" id="SKA76518.1"/>
    </source>
</evidence>
<proteinExistence type="predicted"/>
<dbReference type="Proteomes" id="UP000190774">
    <property type="component" value="Unassembled WGS sequence"/>
</dbReference>
<sequence>MIRGPDVFGEIQLDREKVTSPGLHQTQLADEILISANAKSSFWREVLYCKHEQKFVQNLPTTLCF</sequence>
<reference evidence="2" key="1">
    <citation type="submission" date="2017-02" db="EMBL/GenBank/DDBJ databases">
        <authorList>
            <person name="Varghese N."/>
            <person name="Submissions S."/>
        </authorList>
    </citation>
    <scope>NUCLEOTIDE SEQUENCE [LARGE SCALE GENOMIC DNA]</scope>
    <source>
        <strain evidence="2">ATCC 700200</strain>
    </source>
</reference>
<organism evidence="1 2">
    <name type="scientific">Prosthecobacter debontii</name>
    <dbReference type="NCBI Taxonomy" id="48467"/>
    <lineage>
        <taxon>Bacteria</taxon>
        <taxon>Pseudomonadati</taxon>
        <taxon>Verrucomicrobiota</taxon>
        <taxon>Verrucomicrobiia</taxon>
        <taxon>Verrucomicrobiales</taxon>
        <taxon>Verrucomicrobiaceae</taxon>
        <taxon>Prosthecobacter</taxon>
    </lineage>
</organism>
<dbReference type="STRING" id="48467.SAMN02745166_00190"/>
<keyword evidence="2" id="KW-1185">Reference proteome</keyword>